<dbReference type="OrthoDB" id="7020948at2"/>
<dbReference type="InterPro" id="IPR054232">
    <property type="entry name" value="DUF6957"/>
</dbReference>
<dbReference type="EMBL" id="FOWX01000003">
    <property type="protein sequence ID" value="SFO95100.1"/>
    <property type="molecule type" value="Genomic_DNA"/>
</dbReference>
<evidence type="ECO:0000259" key="1">
    <source>
        <dbReference type="Pfam" id="PF22275"/>
    </source>
</evidence>
<dbReference type="Pfam" id="PF22275">
    <property type="entry name" value="DUF6957"/>
    <property type="match status" value="1"/>
</dbReference>
<gene>
    <name evidence="2" type="ORF">SAMN05216190_1037</name>
</gene>
<protein>
    <recommendedName>
        <fullName evidence="1">DUF6957 domain-containing protein</fullName>
    </recommendedName>
</protein>
<proteinExistence type="predicted"/>
<dbReference type="RefSeq" id="WP_090497532.1">
    <property type="nucleotide sequence ID" value="NZ_FOWX01000003.1"/>
</dbReference>
<dbReference type="STRING" id="289003.SAMN05216190_1037"/>
<keyword evidence="3" id="KW-1185">Reference proteome</keyword>
<dbReference type="Proteomes" id="UP000198784">
    <property type="component" value="Unassembled WGS sequence"/>
</dbReference>
<organism evidence="2 3">
    <name type="scientific">Pseudomonas borbori</name>
    <dbReference type="NCBI Taxonomy" id="289003"/>
    <lineage>
        <taxon>Bacteria</taxon>
        <taxon>Pseudomonadati</taxon>
        <taxon>Pseudomonadota</taxon>
        <taxon>Gammaproteobacteria</taxon>
        <taxon>Pseudomonadales</taxon>
        <taxon>Pseudomonadaceae</taxon>
        <taxon>Pseudomonas</taxon>
    </lineage>
</organism>
<accession>A0A1I5LCT4</accession>
<reference evidence="3" key="1">
    <citation type="submission" date="2016-10" db="EMBL/GenBank/DDBJ databases">
        <authorList>
            <person name="Varghese N."/>
            <person name="Submissions S."/>
        </authorList>
    </citation>
    <scope>NUCLEOTIDE SEQUENCE [LARGE SCALE GENOMIC DNA]</scope>
    <source>
        <strain evidence="3">DSM 17834</strain>
    </source>
</reference>
<dbReference type="AlphaFoldDB" id="A0A1I5LCT4"/>
<name>A0A1I5LCT4_9PSED</name>
<evidence type="ECO:0000313" key="3">
    <source>
        <dbReference type="Proteomes" id="UP000198784"/>
    </source>
</evidence>
<feature type="domain" description="DUF6957" evidence="1">
    <location>
        <begin position="23"/>
        <end position="131"/>
    </location>
</feature>
<sequence>MSELENIHSLLQGPGEVIPGIEMSWEQARDRVLLSDHSCWVPYCIVRDWIWIDLILTDQEREQLQAAGQQPVVMYSHSVLFDSNRRFDVGDWVRTSPLVTFTEGCFFRTRNSLYVLVGDGVRKRADLSTVMGLQ</sequence>
<evidence type="ECO:0000313" key="2">
    <source>
        <dbReference type="EMBL" id="SFO95100.1"/>
    </source>
</evidence>